<reference evidence="2" key="1">
    <citation type="submission" date="2020-02" db="EMBL/GenBank/DDBJ databases">
        <authorList>
            <person name="Meier V. D."/>
        </authorList>
    </citation>
    <scope>NUCLEOTIDE SEQUENCE</scope>
    <source>
        <strain evidence="2">AVDCRST_MAG89</strain>
    </source>
</reference>
<accession>A0A6J4MKS4</accession>
<dbReference type="InterPro" id="IPR029062">
    <property type="entry name" value="Class_I_gatase-like"/>
</dbReference>
<name>A0A6J4MKS4_9BACT</name>
<gene>
    <name evidence="2" type="ORF">AVDCRST_MAG89-3558</name>
</gene>
<organism evidence="2">
    <name type="scientific">uncultured Gemmatimonadota bacterium</name>
    <dbReference type="NCBI Taxonomy" id="203437"/>
    <lineage>
        <taxon>Bacteria</taxon>
        <taxon>Pseudomonadati</taxon>
        <taxon>Gemmatimonadota</taxon>
        <taxon>environmental samples</taxon>
    </lineage>
</organism>
<dbReference type="AlphaFoldDB" id="A0A6J4MKS4"/>
<proteinExistence type="predicted"/>
<dbReference type="EMBL" id="CADCTV010000741">
    <property type="protein sequence ID" value="CAA9357964.1"/>
    <property type="molecule type" value="Genomic_DNA"/>
</dbReference>
<evidence type="ECO:0000256" key="1">
    <source>
        <dbReference type="SAM" id="MobiDB-lite"/>
    </source>
</evidence>
<sequence length="586" mass="65066">LPFPIAPQRWHFRSSVDYSVTANYAVLDVASRYREQFLYNIYKMGRNSIERGSRDHWTVMPKRLEAVRTAVQSQGRTDVDGVMNPGGQTRDALNPAESKRAMAMLHDPANRDPRGYIIPADQPDLPTAVKFVNALRETGMEVHRATAAFSAGGKQYPAGSYVVMAAQAFRPHVLDMFEPQDHPNDFRFPGGPPIPPYDNAGWTLAYQMGIRFDRVLQGFDGPFERVSAWNVQPAAGRVTGNQAAGYLFSPRVNDSFRAMNRLLAGGEAVYRLTRPTSLGGTRWEPGTFYVPARASTRPLLERLATELGVTFAGTNQKPGGEHLQLRPIRIGLWDRYGGSMPSGWTRWILEQFETPYKVVYSQELDAGGLRDKFDVLVFVSDAISDREVDPGFNNALSEDRVPAELRNTLGRVTVATTVPRLREFMEGGGTVITIGNSNALARHLGLPVGNKLMETVEGRERQLPREKFYIPGSVLQVRVDNTHPLAWGMDERVDVMFDNSPVFAVNPGARGVGRVAWFDSKASLRSGWAWGQEHLEGGVAVAEADVGRGKLFMFGPEVLFRAQPHGTFKFFFNGLTYGTGQRAAVR</sequence>
<dbReference type="SUPFAM" id="SSF52317">
    <property type="entry name" value="Class I glutamine amidotransferase-like"/>
    <property type="match status" value="1"/>
</dbReference>
<evidence type="ECO:0008006" key="3">
    <source>
        <dbReference type="Google" id="ProtNLM"/>
    </source>
</evidence>
<feature type="non-terminal residue" evidence="2">
    <location>
        <position position="1"/>
    </location>
</feature>
<feature type="region of interest" description="Disordered" evidence="1">
    <location>
        <begin position="73"/>
        <end position="93"/>
    </location>
</feature>
<evidence type="ECO:0000313" key="2">
    <source>
        <dbReference type="EMBL" id="CAA9357964.1"/>
    </source>
</evidence>
<protein>
    <recommendedName>
        <fullName evidence="3">Peptidase M14</fullName>
    </recommendedName>
</protein>